<proteinExistence type="inferred from homology"/>
<evidence type="ECO:0000256" key="1">
    <source>
        <dbReference type="ARBA" id="ARBA00001946"/>
    </source>
</evidence>
<keyword evidence="5" id="KW-0460">Magnesium</keyword>
<organism evidence="7 8">
    <name type="scientific">Nocardia halotolerans</name>
    <dbReference type="NCBI Taxonomy" id="1755878"/>
    <lineage>
        <taxon>Bacteria</taxon>
        <taxon>Bacillati</taxon>
        <taxon>Actinomycetota</taxon>
        <taxon>Actinomycetes</taxon>
        <taxon>Mycobacteriales</taxon>
        <taxon>Nocardiaceae</taxon>
        <taxon>Nocardia</taxon>
    </lineage>
</organism>
<evidence type="ECO:0000256" key="4">
    <source>
        <dbReference type="ARBA" id="ARBA00022801"/>
    </source>
</evidence>
<evidence type="ECO:0000313" key="7">
    <source>
        <dbReference type="EMBL" id="MFC4373882.1"/>
    </source>
</evidence>
<dbReference type="SUPFAM" id="SSF55811">
    <property type="entry name" value="Nudix"/>
    <property type="match status" value="1"/>
</dbReference>
<dbReference type="PIRSF" id="PIRSF017340">
    <property type="entry name" value="Nudix_hydro"/>
    <property type="match status" value="1"/>
</dbReference>
<dbReference type="RefSeq" id="WP_378557639.1">
    <property type="nucleotide sequence ID" value="NZ_JBHSDL010000006.1"/>
</dbReference>
<evidence type="ECO:0000256" key="3">
    <source>
        <dbReference type="ARBA" id="ARBA00022723"/>
    </source>
</evidence>
<dbReference type="Proteomes" id="UP001595844">
    <property type="component" value="Unassembled WGS sequence"/>
</dbReference>
<name>A0ABV8VE41_9NOCA</name>
<reference evidence="8" key="1">
    <citation type="journal article" date="2019" name="Int. J. Syst. Evol. Microbiol.">
        <title>The Global Catalogue of Microorganisms (GCM) 10K type strain sequencing project: providing services to taxonomists for standard genome sequencing and annotation.</title>
        <authorList>
            <consortium name="The Broad Institute Genomics Platform"/>
            <consortium name="The Broad Institute Genome Sequencing Center for Infectious Disease"/>
            <person name="Wu L."/>
            <person name="Ma J."/>
        </authorList>
    </citation>
    <scope>NUCLEOTIDE SEQUENCE [LARGE SCALE GENOMIC DNA]</scope>
    <source>
        <strain evidence="8">IBRC-M 10490</strain>
    </source>
</reference>
<sequence>MSAHPESELLAVYDAAGQVVGAADRGTVYREGLWHASAGVLVRSVDGARVYVHRRTDSKLVFAGMHDCLAGGVVDAGEDPAETARRELREELGIVVPTGTALPLRATVSWDGRWAGRALRCHLYGYEYRYDGPIVHQPSEIADGWWWTDTELHARLRDPAWPFVPDTRAVLSSLLTGNDDPRH</sequence>
<dbReference type="PROSITE" id="PS00893">
    <property type="entry name" value="NUDIX_BOX"/>
    <property type="match status" value="1"/>
</dbReference>
<dbReference type="InterPro" id="IPR000086">
    <property type="entry name" value="NUDIX_hydrolase_dom"/>
</dbReference>
<comment type="caution">
    <text evidence="7">The sequence shown here is derived from an EMBL/GenBank/DDBJ whole genome shotgun (WGS) entry which is preliminary data.</text>
</comment>
<evidence type="ECO:0000256" key="5">
    <source>
        <dbReference type="ARBA" id="ARBA00022842"/>
    </source>
</evidence>
<protein>
    <submittedName>
        <fullName evidence="7">NUDIX domain-containing protein</fullName>
    </submittedName>
</protein>
<dbReference type="InterPro" id="IPR020084">
    <property type="entry name" value="NUDIX_hydrolase_CS"/>
</dbReference>
<dbReference type="PROSITE" id="PS51462">
    <property type="entry name" value="NUDIX"/>
    <property type="match status" value="1"/>
</dbReference>
<evidence type="ECO:0000256" key="2">
    <source>
        <dbReference type="ARBA" id="ARBA00005582"/>
    </source>
</evidence>
<keyword evidence="8" id="KW-1185">Reference proteome</keyword>
<dbReference type="InterPro" id="IPR015797">
    <property type="entry name" value="NUDIX_hydrolase-like_dom_sf"/>
</dbReference>
<accession>A0ABV8VE41</accession>
<dbReference type="EMBL" id="JBHSDL010000006">
    <property type="protein sequence ID" value="MFC4373882.1"/>
    <property type="molecule type" value="Genomic_DNA"/>
</dbReference>
<dbReference type="InterPro" id="IPR024195">
    <property type="entry name" value="NUDIX_hydrolase_YfcD_pred"/>
</dbReference>
<keyword evidence="4" id="KW-0378">Hydrolase</keyword>
<comment type="cofactor">
    <cofactor evidence="1">
        <name>Mg(2+)</name>
        <dbReference type="ChEBI" id="CHEBI:18420"/>
    </cofactor>
</comment>
<dbReference type="Gene3D" id="3.90.79.10">
    <property type="entry name" value="Nucleoside Triphosphate Pyrophosphohydrolase"/>
    <property type="match status" value="1"/>
</dbReference>
<keyword evidence="3" id="KW-0479">Metal-binding</keyword>
<dbReference type="Pfam" id="PF00293">
    <property type="entry name" value="NUDIX"/>
    <property type="match status" value="1"/>
</dbReference>
<evidence type="ECO:0000259" key="6">
    <source>
        <dbReference type="PROSITE" id="PS51462"/>
    </source>
</evidence>
<feature type="domain" description="Nudix hydrolase" evidence="6">
    <location>
        <begin position="33"/>
        <end position="169"/>
    </location>
</feature>
<evidence type="ECO:0000313" key="8">
    <source>
        <dbReference type="Proteomes" id="UP001595844"/>
    </source>
</evidence>
<gene>
    <name evidence="7" type="ORF">ACFO5K_07170</name>
</gene>
<comment type="similarity">
    <text evidence="2">Belongs to the Nudix hydrolase family.</text>
</comment>